<keyword evidence="2" id="KW-1185">Reference proteome</keyword>
<organism evidence="1 2">
    <name type="scientific">Melipona bicolor</name>
    <dbReference type="NCBI Taxonomy" id="60889"/>
    <lineage>
        <taxon>Eukaryota</taxon>
        <taxon>Metazoa</taxon>
        <taxon>Ecdysozoa</taxon>
        <taxon>Arthropoda</taxon>
        <taxon>Hexapoda</taxon>
        <taxon>Insecta</taxon>
        <taxon>Pterygota</taxon>
        <taxon>Neoptera</taxon>
        <taxon>Endopterygota</taxon>
        <taxon>Hymenoptera</taxon>
        <taxon>Apocrita</taxon>
        <taxon>Aculeata</taxon>
        <taxon>Apoidea</taxon>
        <taxon>Anthophila</taxon>
        <taxon>Apidae</taxon>
        <taxon>Melipona</taxon>
    </lineage>
</organism>
<dbReference type="EMBL" id="JAHYIQ010000021">
    <property type="protein sequence ID" value="KAK1123347.1"/>
    <property type="molecule type" value="Genomic_DNA"/>
</dbReference>
<comment type="caution">
    <text evidence="1">The sequence shown here is derived from an EMBL/GenBank/DDBJ whole genome shotgun (WGS) entry which is preliminary data.</text>
</comment>
<dbReference type="AlphaFoldDB" id="A0AA40KKG1"/>
<name>A0AA40KKG1_9HYME</name>
<protein>
    <submittedName>
        <fullName evidence="1">Uncharacterized protein</fullName>
    </submittedName>
</protein>
<dbReference type="Proteomes" id="UP001177670">
    <property type="component" value="Unassembled WGS sequence"/>
</dbReference>
<proteinExistence type="predicted"/>
<reference evidence="1" key="1">
    <citation type="submission" date="2021-10" db="EMBL/GenBank/DDBJ databases">
        <title>Melipona bicolor Genome sequencing and assembly.</title>
        <authorList>
            <person name="Araujo N.S."/>
            <person name="Arias M.C."/>
        </authorList>
    </citation>
    <scope>NUCLEOTIDE SEQUENCE</scope>
    <source>
        <strain evidence="1">USP_2M_L1-L4_2017</strain>
        <tissue evidence="1">Whole body</tissue>
    </source>
</reference>
<sequence length="70" mass="7603">MGDVKESFHAKKKPGDFTTLTPDMLLNNVGQVLFLTVRRTTPSNNNTARTAPASVVNSRILKGPHLGRQG</sequence>
<evidence type="ECO:0000313" key="2">
    <source>
        <dbReference type="Proteomes" id="UP001177670"/>
    </source>
</evidence>
<accession>A0AA40KKG1</accession>
<gene>
    <name evidence="1" type="ORF">K0M31_008965</name>
</gene>
<evidence type="ECO:0000313" key="1">
    <source>
        <dbReference type="EMBL" id="KAK1123347.1"/>
    </source>
</evidence>